<keyword evidence="5" id="KW-0808">Transferase</keyword>
<gene>
    <name evidence="11" type="ORF">SE17_40250</name>
</gene>
<feature type="non-terminal residue" evidence="11">
    <location>
        <position position="1"/>
    </location>
</feature>
<evidence type="ECO:0000313" key="11">
    <source>
        <dbReference type="EMBL" id="KPV48032.1"/>
    </source>
</evidence>
<evidence type="ECO:0000256" key="10">
    <source>
        <dbReference type="ARBA" id="ARBA00048540"/>
    </source>
</evidence>
<comment type="cofactor">
    <cofactor evidence="1">
        <name>Mg(2+)</name>
        <dbReference type="ChEBI" id="CHEBI:18420"/>
    </cofactor>
</comment>
<keyword evidence="7" id="KW-0274">FAD</keyword>
<keyword evidence="8" id="KW-0460">Magnesium</keyword>
<evidence type="ECO:0000256" key="6">
    <source>
        <dbReference type="ARBA" id="ARBA00022723"/>
    </source>
</evidence>
<keyword evidence="4" id="KW-0285">Flavoprotein</keyword>
<evidence type="ECO:0000256" key="8">
    <source>
        <dbReference type="ARBA" id="ARBA00022842"/>
    </source>
</evidence>
<dbReference type="InterPro" id="IPR003374">
    <property type="entry name" value="ApbE-like_sf"/>
</dbReference>
<evidence type="ECO:0000256" key="7">
    <source>
        <dbReference type="ARBA" id="ARBA00022827"/>
    </source>
</evidence>
<dbReference type="Proteomes" id="UP000050509">
    <property type="component" value="Unassembled WGS sequence"/>
</dbReference>
<dbReference type="GO" id="GO:0046872">
    <property type="term" value="F:metal ion binding"/>
    <property type="evidence" value="ECO:0007669"/>
    <property type="project" value="UniProtKB-KW"/>
</dbReference>
<sequence>GGVAKGWAADQAARRMSAAGPALIDAGGDIAVSGPMANGAAWPIAIASPLAPDDTLGNLLLARGAVATSGRDFRRWQRGGAEQHHIIDPRTGRPARTDVLTATVIAPDGPSAEVAAKVALMLGSGAGLAWLDARPTLAGLLVLDDGTPVRSRRMDVYLEMNS</sequence>
<dbReference type="EC" id="2.7.1.180" evidence="2"/>
<protein>
    <recommendedName>
        <fullName evidence="3">FAD:protein FMN transferase</fullName>
        <ecNumber evidence="2">2.7.1.180</ecNumber>
    </recommendedName>
    <alternativeName>
        <fullName evidence="9">Flavin transferase</fullName>
    </alternativeName>
</protein>
<keyword evidence="6" id="KW-0479">Metal-binding</keyword>
<evidence type="ECO:0000256" key="4">
    <source>
        <dbReference type="ARBA" id="ARBA00022630"/>
    </source>
</evidence>
<dbReference type="SUPFAM" id="SSF143631">
    <property type="entry name" value="ApbE-like"/>
    <property type="match status" value="1"/>
</dbReference>
<reference evidence="11 12" key="1">
    <citation type="submission" date="2015-09" db="EMBL/GenBank/DDBJ databases">
        <title>Draft genome sequence of Kouleothrix aurantiaca JCM 19913.</title>
        <authorList>
            <person name="Hemp J."/>
        </authorList>
    </citation>
    <scope>NUCLEOTIDE SEQUENCE [LARGE SCALE GENOMIC DNA]</scope>
    <source>
        <strain evidence="11 12">COM-B</strain>
    </source>
</reference>
<evidence type="ECO:0000256" key="5">
    <source>
        <dbReference type="ARBA" id="ARBA00022679"/>
    </source>
</evidence>
<evidence type="ECO:0000256" key="9">
    <source>
        <dbReference type="ARBA" id="ARBA00031306"/>
    </source>
</evidence>
<dbReference type="EMBL" id="LJCR01003009">
    <property type="protein sequence ID" value="KPV48032.1"/>
    <property type="molecule type" value="Genomic_DNA"/>
</dbReference>
<dbReference type="PATRIC" id="fig|186479.3.peg.6295"/>
<dbReference type="Gene3D" id="3.10.520.10">
    <property type="entry name" value="ApbE-like domains"/>
    <property type="match status" value="1"/>
</dbReference>
<comment type="catalytic activity">
    <reaction evidence="10">
        <text>L-threonyl-[protein] + FAD = FMN-L-threonyl-[protein] + AMP + H(+)</text>
        <dbReference type="Rhea" id="RHEA:36847"/>
        <dbReference type="Rhea" id="RHEA-COMP:11060"/>
        <dbReference type="Rhea" id="RHEA-COMP:11061"/>
        <dbReference type="ChEBI" id="CHEBI:15378"/>
        <dbReference type="ChEBI" id="CHEBI:30013"/>
        <dbReference type="ChEBI" id="CHEBI:57692"/>
        <dbReference type="ChEBI" id="CHEBI:74257"/>
        <dbReference type="ChEBI" id="CHEBI:456215"/>
        <dbReference type="EC" id="2.7.1.180"/>
    </reaction>
</comment>
<organism evidence="11 12">
    <name type="scientific">Kouleothrix aurantiaca</name>
    <dbReference type="NCBI Taxonomy" id="186479"/>
    <lineage>
        <taxon>Bacteria</taxon>
        <taxon>Bacillati</taxon>
        <taxon>Chloroflexota</taxon>
        <taxon>Chloroflexia</taxon>
        <taxon>Chloroflexales</taxon>
        <taxon>Roseiflexineae</taxon>
        <taxon>Roseiflexaceae</taxon>
        <taxon>Kouleothrix</taxon>
    </lineage>
</organism>
<accession>A0A0P9EUR6</accession>
<dbReference type="PANTHER" id="PTHR30040:SF2">
    <property type="entry name" value="FAD:PROTEIN FMN TRANSFERASE"/>
    <property type="match status" value="1"/>
</dbReference>
<dbReference type="GO" id="GO:0016740">
    <property type="term" value="F:transferase activity"/>
    <property type="evidence" value="ECO:0007669"/>
    <property type="project" value="UniProtKB-KW"/>
</dbReference>
<dbReference type="PANTHER" id="PTHR30040">
    <property type="entry name" value="THIAMINE BIOSYNTHESIS LIPOPROTEIN APBE"/>
    <property type="match status" value="1"/>
</dbReference>
<evidence type="ECO:0000256" key="3">
    <source>
        <dbReference type="ARBA" id="ARBA00016337"/>
    </source>
</evidence>
<comment type="caution">
    <text evidence="11">The sequence shown here is derived from an EMBL/GenBank/DDBJ whole genome shotgun (WGS) entry which is preliminary data.</text>
</comment>
<dbReference type="InterPro" id="IPR024932">
    <property type="entry name" value="ApbE"/>
</dbReference>
<evidence type="ECO:0000313" key="12">
    <source>
        <dbReference type="Proteomes" id="UP000050509"/>
    </source>
</evidence>
<name>A0A0P9EUR6_9CHLR</name>
<evidence type="ECO:0000256" key="1">
    <source>
        <dbReference type="ARBA" id="ARBA00001946"/>
    </source>
</evidence>
<dbReference type="AlphaFoldDB" id="A0A0P9EUR6"/>
<evidence type="ECO:0000256" key="2">
    <source>
        <dbReference type="ARBA" id="ARBA00011955"/>
    </source>
</evidence>
<proteinExistence type="predicted"/>
<keyword evidence="12" id="KW-1185">Reference proteome</keyword>
<dbReference type="Pfam" id="PF02424">
    <property type="entry name" value="ApbE"/>
    <property type="match status" value="1"/>
</dbReference>